<accession>A0A9D2NT10</accession>
<name>A0A9D2NT10_9FIRM</name>
<dbReference type="AlphaFoldDB" id="A0A9D2NT10"/>
<evidence type="ECO:0000313" key="2">
    <source>
        <dbReference type="Proteomes" id="UP000823896"/>
    </source>
</evidence>
<gene>
    <name evidence="1" type="ORF">H9702_09715</name>
</gene>
<sequence>MGEAILVDIQIAALSMRIDAQVPLHVPVEDIMRRILGWASQQFACPLSAEERFLCNVRTGEILMGSQCLYRSRILPGDHLILF</sequence>
<reference evidence="1" key="2">
    <citation type="submission" date="2021-04" db="EMBL/GenBank/DDBJ databases">
        <authorList>
            <person name="Gilroy R."/>
        </authorList>
    </citation>
    <scope>NUCLEOTIDE SEQUENCE</scope>
    <source>
        <strain evidence="1">CHK187-11901</strain>
    </source>
</reference>
<dbReference type="Proteomes" id="UP000823896">
    <property type="component" value="Unassembled WGS sequence"/>
</dbReference>
<proteinExistence type="predicted"/>
<protein>
    <submittedName>
        <fullName evidence="1">EsaB/YukD family protein</fullName>
    </submittedName>
</protein>
<evidence type="ECO:0000313" key="1">
    <source>
        <dbReference type="EMBL" id="HJC37387.1"/>
    </source>
</evidence>
<comment type="caution">
    <text evidence="1">The sequence shown here is derived from an EMBL/GenBank/DDBJ whole genome shotgun (WGS) entry which is preliminary data.</text>
</comment>
<reference evidence="1" key="1">
    <citation type="journal article" date="2021" name="PeerJ">
        <title>Extensive microbial diversity within the chicken gut microbiome revealed by metagenomics and culture.</title>
        <authorList>
            <person name="Gilroy R."/>
            <person name="Ravi A."/>
            <person name="Getino M."/>
            <person name="Pursley I."/>
            <person name="Horton D.L."/>
            <person name="Alikhan N.F."/>
            <person name="Baker D."/>
            <person name="Gharbi K."/>
            <person name="Hall N."/>
            <person name="Watson M."/>
            <person name="Adriaenssens E.M."/>
            <person name="Foster-Nyarko E."/>
            <person name="Jarju S."/>
            <person name="Secka A."/>
            <person name="Antonio M."/>
            <person name="Oren A."/>
            <person name="Chaudhuri R.R."/>
            <person name="La Ragione R."/>
            <person name="Hildebrand F."/>
            <person name="Pallen M.J."/>
        </authorList>
    </citation>
    <scope>NUCLEOTIDE SEQUENCE</scope>
    <source>
        <strain evidence="1">CHK187-11901</strain>
    </source>
</reference>
<dbReference type="Pfam" id="PF08817">
    <property type="entry name" value="YukD"/>
    <property type="match status" value="1"/>
</dbReference>
<dbReference type="InterPro" id="IPR024962">
    <property type="entry name" value="YukD-like"/>
</dbReference>
<organism evidence="1 2">
    <name type="scientific">Candidatus Merdibacter merdavium</name>
    <dbReference type="NCBI Taxonomy" id="2838692"/>
    <lineage>
        <taxon>Bacteria</taxon>
        <taxon>Bacillati</taxon>
        <taxon>Bacillota</taxon>
        <taxon>Erysipelotrichia</taxon>
        <taxon>Erysipelotrichales</taxon>
        <taxon>Erysipelotrichaceae</taxon>
        <taxon>Merdibacter</taxon>
    </lineage>
</organism>
<dbReference type="EMBL" id="DWWM01000058">
    <property type="protein sequence ID" value="HJC37387.1"/>
    <property type="molecule type" value="Genomic_DNA"/>
</dbReference>